<keyword evidence="3" id="KW-1185">Reference proteome</keyword>
<organism evidence="2 3">
    <name type="scientific">Triticum turgidum subsp. durum</name>
    <name type="common">Durum wheat</name>
    <name type="synonym">Triticum durum</name>
    <dbReference type="NCBI Taxonomy" id="4567"/>
    <lineage>
        <taxon>Eukaryota</taxon>
        <taxon>Viridiplantae</taxon>
        <taxon>Streptophyta</taxon>
        <taxon>Embryophyta</taxon>
        <taxon>Tracheophyta</taxon>
        <taxon>Spermatophyta</taxon>
        <taxon>Magnoliopsida</taxon>
        <taxon>Liliopsida</taxon>
        <taxon>Poales</taxon>
        <taxon>Poaceae</taxon>
        <taxon>BOP clade</taxon>
        <taxon>Pooideae</taxon>
        <taxon>Triticodae</taxon>
        <taxon>Triticeae</taxon>
        <taxon>Triticinae</taxon>
        <taxon>Triticum</taxon>
    </lineage>
</organism>
<evidence type="ECO:0000313" key="3">
    <source>
        <dbReference type="Proteomes" id="UP000324705"/>
    </source>
</evidence>
<dbReference type="GO" id="GO:0004523">
    <property type="term" value="F:RNA-DNA hybrid ribonuclease activity"/>
    <property type="evidence" value="ECO:0007669"/>
    <property type="project" value="InterPro"/>
</dbReference>
<proteinExistence type="predicted"/>
<dbReference type="GO" id="GO:0003676">
    <property type="term" value="F:nucleic acid binding"/>
    <property type="evidence" value="ECO:0007669"/>
    <property type="project" value="InterPro"/>
</dbReference>
<accession>A0A9R0ZJ08</accession>
<dbReference type="Pfam" id="PF13456">
    <property type="entry name" value="RVT_3"/>
    <property type="match status" value="1"/>
</dbReference>
<dbReference type="InterPro" id="IPR044730">
    <property type="entry name" value="RNase_H-like_dom_plant"/>
</dbReference>
<dbReference type="Proteomes" id="UP000324705">
    <property type="component" value="Chromosome 7A"/>
</dbReference>
<dbReference type="EMBL" id="LT934123">
    <property type="protein sequence ID" value="VAI78661.1"/>
    <property type="molecule type" value="Genomic_DNA"/>
</dbReference>
<dbReference type="InterPro" id="IPR002156">
    <property type="entry name" value="RNaseH_domain"/>
</dbReference>
<evidence type="ECO:0000313" key="2">
    <source>
        <dbReference type="EMBL" id="VAI78661.1"/>
    </source>
</evidence>
<dbReference type="AlphaFoldDB" id="A0A9R0ZJ08"/>
<sequence>MEGVSLALQRSDLPIVVEMDSLEAVTLISCEDVDRSIYASIVKEIKYLLSLPQSYIIHIARTQNKASDALTSFARLQGRTMTWLGAGPDEVMEIVSLDGNDFLIE</sequence>
<evidence type="ECO:0000259" key="1">
    <source>
        <dbReference type="Pfam" id="PF13456"/>
    </source>
</evidence>
<reference evidence="2 3" key="1">
    <citation type="submission" date="2017-09" db="EMBL/GenBank/DDBJ databases">
        <authorList>
            <consortium name="International Durum Wheat Genome Sequencing Consortium (IDWGSC)"/>
            <person name="Milanesi L."/>
        </authorList>
    </citation>
    <scope>NUCLEOTIDE SEQUENCE [LARGE SCALE GENOMIC DNA]</scope>
    <source>
        <strain evidence="3">cv. Svevo</strain>
    </source>
</reference>
<protein>
    <recommendedName>
        <fullName evidence="1">RNase H type-1 domain-containing protein</fullName>
    </recommendedName>
</protein>
<dbReference type="Gramene" id="TRITD7Av1G217860.1">
    <property type="protein sequence ID" value="TRITD7Av1G217860.1"/>
    <property type="gene ID" value="TRITD7Av1G217860"/>
</dbReference>
<gene>
    <name evidence="2" type="ORF">TRITD_7Av1G217860</name>
</gene>
<dbReference type="CDD" id="cd06222">
    <property type="entry name" value="RNase_H_like"/>
    <property type="match status" value="1"/>
</dbReference>
<feature type="domain" description="RNase H type-1" evidence="1">
    <location>
        <begin position="2"/>
        <end position="73"/>
    </location>
</feature>
<name>A0A9R0ZJ08_TRITD</name>